<dbReference type="RefSeq" id="WP_010965992.1">
    <property type="nucleotide sequence ID" value="NC_003030.1"/>
</dbReference>
<dbReference type="EMBL" id="AE001437">
    <property type="protein sequence ID" value="AAK80651.1"/>
    <property type="molecule type" value="Genomic_DNA"/>
</dbReference>
<gene>
    <name evidence="2" type="ordered locus">CA_C2705</name>
</gene>
<feature type="transmembrane region" description="Helical" evidence="1">
    <location>
        <begin position="112"/>
        <end position="132"/>
    </location>
</feature>
<proteinExistence type="predicted"/>
<dbReference type="NCBIfam" id="TIGR01906">
    <property type="entry name" value="integ_TIGR01906"/>
    <property type="match status" value="1"/>
</dbReference>
<keyword evidence="3" id="KW-1185">Reference proteome</keyword>
<dbReference type="GeneID" id="44999194"/>
<protein>
    <submittedName>
        <fullName evidence="2">Uncharacterized membrane protein, homolog of Aquifex (GI:2984271)</fullName>
    </submittedName>
</protein>
<dbReference type="STRING" id="272562.CA_C2705"/>
<dbReference type="PATRIC" id="fig|272562.8.peg.2895"/>
<dbReference type="OrthoDB" id="9813051at2"/>
<feature type="transmembrane region" description="Helical" evidence="1">
    <location>
        <begin position="7"/>
        <end position="29"/>
    </location>
</feature>
<dbReference type="PIR" id="H97232">
    <property type="entry name" value="H97232"/>
</dbReference>
<keyword evidence="1" id="KW-0812">Transmembrane</keyword>
<dbReference type="KEGG" id="cac:CA_C2705"/>
<feature type="transmembrane region" description="Helical" evidence="1">
    <location>
        <begin position="144"/>
        <end position="166"/>
    </location>
</feature>
<keyword evidence="1" id="KW-1133">Transmembrane helix</keyword>
<keyword evidence="1" id="KW-0472">Membrane</keyword>
<dbReference type="Pfam" id="PF07314">
    <property type="entry name" value="Lit"/>
    <property type="match status" value="1"/>
</dbReference>
<reference evidence="2 3" key="1">
    <citation type="journal article" date="2001" name="J. Bacteriol.">
        <title>Genome sequence and comparative analysis of the solvent-producing bacterium Clostridium acetobutylicum.</title>
        <authorList>
            <person name="Nolling J."/>
            <person name="Breton G."/>
            <person name="Omelchenko M.V."/>
            <person name="Makarova K.S."/>
            <person name="Zeng Q."/>
            <person name="Gibson R."/>
            <person name="Lee H.M."/>
            <person name="Dubois J."/>
            <person name="Qiu D."/>
            <person name="Hitti J."/>
            <person name="Wolf Y.I."/>
            <person name="Tatusov R.L."/>
            <person name="Sabathe F."/>
            <person name="Doucette-Stamm L."/>
            <person name="Soucaille P."/>
            <person name="Daly M.J."/>
            <person name="Bennett G.N."/>
            <person name="Koonin E.V."/>
            <person name="Smith D.R."/>
        </authorList>
    </citation>
    <scope>NUCLEOTIDE SEQUENCE [LARGE SCALE GENOMIC DNA]</scope>
    <source>
        <strain evidence="3">ATCC 824 / DSM 792 / JCM 1419 / LMG 5710 / VKM B-1787</strain>
    </source>
</reference>
<organism evidence="2 3">
    <name type="scientific">Clostridium acetobutylicum (strain ATCC 824 / DSM 792 / JCM 1419 / IAM 19013 / LMG 5710 / NBRC 13948 / NRRL B-527 / VKM B-1787 / 2291 / W)</name>
    <dbReference type="NCBI Taxonomy" id="272562"/>
    <lineage>
        <taxon>Bacteria</taxon>
        <taxon>Bacillati</taxon>
        <taxon>Bacillota</taxon>
        <taxon>Clostridia</taxon>
        <taxon>Eubacteriales</taxon>
        <taxon>Clostridiaceae</taxon>
        <taxon>Clostridium</taxon>
    </lineage>
</organism>
<dbReference type="HOGENOM" id="CLU_093826_1_0_9"/>
<evidence type="ECO:0000313" key="3">
    <source>
        <dbReference type="Proteomes" id="UP000000814"/>
    </source>
</evidence>
<dbReference type="Proteomes" id="UP000000814">
    <property type="component" value="Chromosome"/>
</dbReference>
<feature type="transmembrane region" description="Helical" evidence="1">
    <location>
        <begin position="195"/>
        <end position="218"/>
    </location>
</feature>
<dbReference type="AlphaFoldDB" id="Q97FM6"/>
<evidence type="ECO:0000313" key="2">
    <source>
        <dbReference type="EMBL" id="AAK80651.1"/>
    </source>
</evidence>
<evidence type="ECO:0000256" key="1">
    <source>
        <dbReference type="SAM" id="Phobius"/>
    </source>
</evidence>
<dbReference type="eggNOG" id="COG4478">
    <property type="taxonomic scope" value="Bacteria"/>
</dbReference>
<accession>Q97FM6</accession>
<sequence>MLKLSNFLQVLLSILVFIFIFFIIVKFTVAFKYLYYYDIKALSITSNFNNTIESYSGKKIVLNDKQVKEDYSYMISYINGNTKKKTFDLPNLPSSEHGKIHFMDVEKIIKKINMVAFSISLPMLIGIILCFIKRKKLYLKITSILLFVTPVIIGVLSLNGFSDIFIKFHKLFFNNNYWLFDPAYDPIILLLPEEFFFHCFILILLLCFICGGILMKLYRSKKLN</sequence>
<dbReference type="InterPro" id="IPR010178">
    <property type="entry name" value="Lit"/>
</dbReference>
<name>Q97FM6_CLOAB</name>